<sequence length="159" mass="18129">MTKEAEHEEDEAAGNLLRDRFRLSTISIAEFEAKQFDMELSQPIVSCISDLAFKYAEILAKDLAVFARHGARKSVNMEDVILSVHRNEHLASTMRSFRNDLKAKEPKSEKKRRKKAKTDNLFAADVPEVPDLSNFERKKKKKAKEDNLLATDVLDVPDP</sequence>
<reference evidence="6 7" key="1">
    <citation type="submission" date="2024-01" db="EMBL/GenBank/DDBJ databases">
        <title>The complete chloroplast genome sequence of Lithospermum erythrorhizon: insights into the phylogenetic relationship among Boraginaceae species and the maternal lineages of purple gromwells.</title>
        <authorList>
            <person name="Okada T."/>
            <person name="Watanabe K."/>
        </authorList>
    </citation>
    <scope>NUCLEOTIDE SEQUENCE [LARGE SCALE GENOMIC DNA]</scope>
</reference>
<dbReference type="SUPFAM" id="SSF47113">
    <property type="entry name" value="Histone-fold"/>
    <property type="match status" value="1"/>
</dbReference>
<evidence type="ECO:0000313" key="7">
    <source>
        <dbReference type="Proteomes" id="UP001454036"/>
    </source>
</evidence>
<accession>A0AAV3P136</accession>
<dbReference type="InterPro" id="IPR009072">
    <property type="entry name" value="Histone-fold"/>
</dbReference>
<keyword evidence="7" id="KW-1185">Reference proteome</keyword>
<dbReference type="Pfam" id="PF15630">
    <property type="entry name" value="CENP-S"/>
    <property type="match status" value="1"/>
</dbReference>
<dbReference type="CDD" id="cd22919">
    <property type="entry name" value="HFD_CENP-S"/>
    <property type="match status" value="1"/>
</dbReference>
<evidence type="ECO:0000256" key="5">
    <source>
        <dbReference type="SAM" id="MobiDB-lite"/>
    </source>
</evidence>
<keyword evidence="2" id="KW-0227">DNA damage</keyword>
<proteinExistence type="inferred from homology"/>
<dbReference type="GO" id="GO:0000712">
    <property type="term" value="P:resolution of meiotic recombination intermediates"/>
    <property type="evidence" value="ECO:0007669"/>
    <property type="project" value="TreeGrafter"/>
</dbReference>
<dbReference type="Gene3D" id="1.10.20.10">
    <property type="entry name" value="Histone, subunit A"/>
    <property type="match status" value="1"/>
</dbReference>
<dbReference type="GO" id="GO:0003682">
    <property type="term" value="F:chromatin binding"/>
    <property type="evidence" value="ECO:0007669"/>
    <property type="project" value="TreeGrafter"/>
</dbReference>
<gene>
    <name evidence="6" type="ORF">LIER_05342</name>
</gene>
<dbReference type="GO" id="GO:0003677">
    <property type="term" value="F:DNA binding"/>
    <property type="evidence" value="ECO:0007669"/>
    <property type="project" value="UniProtKB-KW"/>
</dbReference>
<dbReference type="GO" id="GO:0007218">
    <property type="term" value="P:neuropeptide signaling pathway"/>
    <property type="evidence" value="ECO:0007669"/>
    <property type="project" value="UniProtKB-KW"/>
</dbReference>
<keyword evidence="4" id="KW-0234">DNA repair</keyword>
<dbReference type="PANTHER" id="PTHR22980">
    <property type="entry name" value="CORTISTATIN"/>
    <property type="match status" value="1"/>
</dbReference>
<comment type="caution">
    <text evidence="6">The sequence shown here is derived from an EMBL/GenBank/DDBJ whole genome shotgun (WGS) entry which is preliminary data.</text>
</comment>
<dbReference type="GO" id="GO:0031297">
    <property type="term" value="P:replication fork processing"/>
    <property type="evidence" value="ECO:0007669"/>
    <property type="project" value="TreeGrafter"/>
</dbReference>
<protein>
    <submittedName>
        <fullName evidence="6">Neuropeptide</fullName>
    </submittedName>
</protein>
<dbReference type="Proteomes" id="UP001454036">
    <property type="component" value="Unassembled WGS sequence"/>
</dbReference>
<comment type="similarity">
    <text evidence="1">Belongs to the TAF9 family. CENP-S/MHF1 subfamily.</text>
</comment>
<feature type="compositionally biased region" description="Basic and acidic residues" evidence="5">
    <location>
        <begin position="97"/>
        <end position="108"/>
    </location>
</feature>
<feature type="region of interest" description="Disordered" evidence="5">
    <location>
        <begin position="93"/>
        <end position="120"/>
    </location>
</feature>
<evidence type="ECO:0000313" key="6">
    <source>
        <dbReference type="EMBL" id="GAA0145066.1"/>
    </source>
</evidence>
<dbReference type="PANTHER" id="PTHR22980:SF0">
    <property type="entry name" value="CENTROMERE PROTEIN S"/>
    <property type="match status" value="1"/>
</dbReference>
<organism evidence="6 7">
    <name type="scientific">Lithospermum erythrorhizon</name>
    <name type="common">Purple gromwell</name>
    <name type="synonym">Lithospermum officinale var. erythrorhizon</name>
    <dbReference type="NCBI Taxonomy" id="34254"/>
    <lineage>
        <taxon>Eukaryota</taxon>
        <taxon>Viridiplantae</taxon>
        <taxon>Streptophyta</taxon>
        <taxon>Embryophyta</taxon>
        <taxon>Tracheophyta</taxon>
        <taxon>Spermatophyta</taxon>
        <taxon>Magnoliopsida</taxon>
        <taxon>eudicotyledons</taxon>
        <taxon>Gunneridae</taxon>
        <taxon>Pentapetalae</taxon>
        <taxon>asterids</taxon>
        <taxon>lamiids</taxon>
        <taxon>Boraginales</taxon>
        <taxon>Boraginaceae</taxon>
        <taxon>Boraginoideae</taxon>
        <taxon>Lithospermeae</taxon>
        <taxon>Lithospermum</taxon>
    </lineage>
</organism>
<evidence type="ECO:0000256" key="4">
    <source>
        <dbReference type="ARBA" id="ARBA00023204"/>
    </source>
</evidence>
<dbReference type="AlphaFoldDB" id="A0AAV3P136"/>
<dbReference type="GO" id="GO:0046982">
    <property type="term" value="F:protein heterodimerization activity"/>
    <property type="evidence" value="ECO:0007669"/>
    <property type="project" value="InterPro"/>
</dbReference>
<name>A0AAV3P136_LITER</name>
<dbReference type="GO" id="GO:0071821">
    <property type="term" value="C:FANCM-MHF complex"/>
    <property type="evidence" value="ECO:0007669"/>
    <property type="project" value="InterPro"/>
</dbReference>
<evidence type="ECO:0000256" key="1">
    <source>
        <dbReference type="ARBA" id="ARBA00006612"/>
    </source>
</evidence>
<keyword evidence="3" id="KW-0238">DNA-binding</keyword>
<evidence type="ECO:0000256" key="2">
    <source>
        <dbReference type="ARBA" id="ARBA00022763"/>
    </source>
</evidence>
<keyword evidence="6" id="KW-0527">Neuropeptide</keyword>
<dbReference type="GO" id="GO:0006281">
    <property type="term" value="P:DNA repair"/>
    <property type="evidence" value="ECO:0007669"/>
    <property type="project" value="UniProtKB-KW"/>
</dbReference>
<dbReference type="InterPro" id="IPR029003">
    <property type="entry name" value="CENP-S/Mhf1"/>
</dbReference>
<evidence type="ECO:0000256" key="3">
    <source>
        <dbReference type="ARBA" id="ARBA00023125"/>
    </source>
</evidence>
<dbReference type="EMBL" id="BAABME010000732">
    <property type="protein sequence ID" value="GAA0145066.1"/>
    <property type="molecule type" value="Genomic_DNA"/>
</dbReference>